<dbReference type="EMBL" id="JAEPCM010000582">
    <property type="protein sequence ID" value="MCG7947914.1"/>
    <property type="molecule type" value="Genomic_DNA"/>
</dbReference>
<comment type="caution">
    <text evidence="1">The sequence shown here is derived from an EMBL/GenBank/DDBJ whole genome shotgun (WGS) entry which is preliminary data.</text>
</comment>
<dbReference type="AlphaFoldDB" id="A0A9E4T5W6"/>
<protein>
    <submittedName>
        <fullName evidence="1">DUF1820 family protein</fullName>
    </submittedName>
</protein>
<evidence type="ECO:0000313" key="2">
    <source>
        <dbReference type="Proteomes" id="UP000886667"/>
    </source>
</evidence>
<dbReference type="Pfam" id="PF08850">
    <property type="entry name" value="DUF1820"/>
    <property type="match status" value="1"/>
</dbReference>
<organism evidence="1 2">
    <name type="scientific">Candidatus Thiodiazotropha taylori</name>
    <dbReference type="NCBI Taxonomy" id="2792791"/>
    <lineage>
        <taxon>Bacteria</taxon>
        <taxon>Pseudomonadati</taxon>
        <taxon>Pseudomonadota</taxon>
        <taxon>Gammaproteobacteria</taxon>
        <taxon>Chromatiales</taxon>
        <taxon>Sedimenticolaceae</taxon>
        <taxon>Candidatus Thiodiazotropha</taxon>
    </lineage>
</organism>
<name>A0A9E4T5W6_9GAMM</name>
<reference evidence="1" key="1">
    <citation type="journal article" date="2021" name="Proc. Natl. Acad. Sci. U.S.A.">
        <title>Global biogeography of chemosynthetic symbionts reveals both localized and globally distributed symbiont groups. .</title>
        <authorList>
            <person name="Osvatic J.T."/>
            <person name="Wilkins L.G.E."/>
            <person name="Leibrecht L."/>
            <person name="Leray M."/>
            <person name="Zauner S."/>
            <person name="Polzin J."/>
            <person name="Camacho Y."/>
            <person name="Gros O."/>
            <person name="van Gils J.A."/>
            <person name="Eisen J.A."/>
            <person name="Petersen J.M."/>
            <person name="Yuen B."/>
        </authorList>
    </citation>
    <scope>NUCLEOTIDE SEQUENCE</scope>
    <source>
        <strain evidence="1">MAGclacostrist064TRANS</strain>
    </source>
</reference>
<accession>A0A9E4T5W6</accession>
<sequence>MRLFKIVFLNQGKVYEIFARTVRQGELYGFVEVEDLIFQETSSLVVDPSAEKLKEEFSGVQRTRIPIHSVIRIDEVEKQDHGPGKIIEIDANSNITPFPTHFINPKNSPEK</sequence>
<proteinExistence type="predicted"/>
<gene>
    <name evidence="1" type="ORF">JAZ07_16340</name>
</gene>
<dbReference type="InterPro" id="IPR014949">
    <property type="entry name" value="DUF1820"/>
</dbReference>
<dbReference type="Proteomes" id="UP000886667">
    <property type="component" value="Unassembled WGS sequence"/>
</dbReference>
<evidence type="ECO:0000313" key="1">
    <source>
        <dbReference type="EMBL" id="MCG7947914.1"/>
    </source>
</evidence>